<gene>
    <name evidence="1" type="ORF">LCGC14_1913030</name>
</gene>
<reference evidence="1" key="1">
    <citation type="journal article" date="2015" name="Nature">
        <title>Complex archaea that bridge the gap between prokaryotes and eukaryotes.</title>
        <authorList>
            <person name="Spang A."/>
            <person name="Saw J.H."/>
            <person name="Jorgensen S.L."/>
            <person name="Zaremba-Niedzwiedzka K."/>
            <person name="Martijn J."/>
            <person name="Lind A.E."/>
            <person name="van Eijk R."/>
            <person name="Schleper C."/>
            <person name="Guy L."/>
            <person name="Ettema T.J."/>
        </authorList>
    </citation>
    <scope>NUCLEOTIDE SEQUENCE</scope>
</reference>
<comment type="caution">
    <text evidence="1">The sequence shown here is derived from an EMBL/GenBank/DDBJ whole genome shotgun (WGS) entry which is preliminary data.</text>
</comment>
<sequence length="212" mass="24428">MAEEIPIEEELIDRASLYGNEMAMDYDIPITRQTELDNKILSSYNKRKKISIVKPVIEYTRVGIPLLDENKEILLVDGVPVLAKIKRIPVLKSFDRKDVDFPIPEWFNDSTTSSFLTKSEARFLNKLDDLGITLFVKSMYDDKKDYTGFLNRLFWIKASIVDASKGRDGIAAERAKSQFTRSESVARVYQDKVKEFEEIKKGGLYNWITGKK</sequence>
<protein>
    <submittedName>
        <fullName evidence="1">Uncharacterized protein</fullName>
    </submittedName>
</protein>
<organism evidence="1">
    <name type="scientific">marine sediment metagenome</name>
    <dbReference type="NCBI Taxonomy" id="412755"/>
    <lineage>
        <taxon>unclassified sequences</taxon>
        <taxon>metagenomes</taxon>
        <taxon>ecological metagenomes</taxon>
    </lineage>
</organism>
<name>A0A0F9I726_9ZZZZ</name>
<dbReference type="AlphaFoldDB" id="A0A0F9I726"/>
<accession>A0A0F9I726</accession>
<dbReference type="EMBL" id="LAZR01020241">
    <property type="protein sequence ID" value="KKL89600.1"/>
    <property type="molecule type" value="Genomic_DNA"/>
</dbReference>
<proteinExistence type="predicted"/>
<evidence type="ECO:0000313" key="1">
    <source>
        <dbReference type="EMBL" id="KKL89600.1"/>
    </source>
</evidence>